<feature type="compositionally biased region" description="Low complexity" evidence="1">
    <location>
        <begin position="167"/>
        <end position="184"/>
    </location>
</feature>
<gene>
    <name evidence="2" type="ORF">FKR81_25260</name>
</gene>
<name>A0A563ENU0_9PSEU</name>
<evidence type="ECO:0000313" key="2">
    <source>
        <dbReference type="EMBL" id="TWP48993.1"/>
    </source>
</evidence>
<protein>
    <submittedName>
        <fullName evidence="2">Uncharacterized protein</fullName>
    </submittedName>
</protein>
<reference evidence="2 3" key="1">
    <citation type="submission" date="2019-07" db="EMBL/GenBank/DDBJ databases">
        <title>Lentzea xizangensis sp. nov., isolated from Qinghai-Tibetan Plateau Soils.</title>
        <authorList>
            <person name="Huang J."/>
        </authorList>
    </citation>
    <scope>NUCLEOTIDE SEQUENCE [LARGE SCALE GENOMIC DNA]</scope>
    <source>
        <strain evidence="2 3">FXJ1.1311</strain>
    </source>
</reference>
<comment type="caution">
    <text evidence="2">The sequence shown here is derived from an EMBL/GenBank/DDBJ whole genome shotgun (WGS) entry which is preliminary data.</text>
</comment>
<evidence type="ECO:0000313" key="3">
    <source>
        <dbReference type="Proteomes" id="UP000316639"/>
    </source>
</evidence>
<feature type="compositionally biased region" description="Low complexity" evidence="1">
    <location>
        <begin position="71"/>
        <end position="88"/>
    </location>
</feature>
<feature type="region of interest" description="Disordered" evidence="1">
    <location>
        <begin position="1"/>
        <end position="184"/>
    </location>
</feature>
<dbReference type="AlphaFoldDB" id="A0A563ENU0"/>
<feature type="compositionally biased region" description="Basic residues" evidence="1">
    <location>
        <begin position="21"/>
        <end position="54"/>
    </location>
</feature>
<keyword evidence="3" id="KW-1185">Reference proteome</keyword>
<dbReference type="Proteomes" id="UP000316639">
    <property type="component" value="Unassembled WGS sequence"/>
</dbReference>
<sequence>MLAPDAGNDEPPESEPSGAHRQFRLASRHATPRHATPRHATPRHATPRHAKKMHAWPTPATAAGLHSPKWPASTPSATSTPAPGGAADTAHRSPSPRVSHRATRVGRSAPASCAPAPCAPALSAPSPGAPANQATQQRPCGVPEPTRSSTPHGRGKRGPAQAEESRALSSSFFSSDMSGVSRSS</sequence>
<evidence type="ECO:0000256" key="1">
    <source>
        <dbReference type="SAM" id="MobiDB-lite"/>
    </source>
</evidence>
<organism evidence="2 3">
    <name type="scientific">Lentzea tibetensis</name>
    <dbReference type="NCBI Taxonomy" id="2591470"/>
    <lineage>
        <taxon>Bacteria</taxon>
        <taxon>Bacillati</taxon>
        <taxon>Actinomycetota</taxon>
        <taxon>Actinomycetes</taxon>
        <taxon>Pseudonocardiales</taxon>
        <taxon>Pseudonocardiaceae</taxon>
        <taxon>Lentzea</taxon>
    </lineage>
</organism>
<dbReference type="EMBL" id="VOBR01000017">
    <property type="protein sequence ID" value="TWP48993.1"/>
    <property type="molecule type" value="Genomic_DNA"/>
</dbReference>
<proteinExistence type="predicted"/>
<feature type="compositionally biased region" description="Low complexity" evidence="1">
    <location>
        <begin position="108"/>
        <end position="131"/>
    </location>
</feature>
<accession>A0A563ENU0</accession>